<keyword evidence="2" id="KW-1185">Reference proteome</keyword>
<proteinExistence type="predicted"/>
<sequence>MSSPLPPEQDPEAVEAAMLKLARAAAATGCRAFTTSPKAPDPVPTTNLGWLITAPVEMALMQAEFALMIHHARLVGVENAGKARKRINAAIFAEFDRPTLEAGATQ</sequence>
<dbReference type="AlphaFoldDB" id="A0A6L3T0I0"/>
<dbReference type="RefSeq" id="WP_151001165.1">
    <property type="nucleotide sequence ID" value="NZ_BPQY01000411.1"/>
</dbReference>
<accession>A0A6L3T0I0</accession>
<protein>
    <submittedName>
        <fullName evidence="1">Uncharacterized protein</fullName>
    </submittedName>
</protein>
<name>A0A6L3T0I0_9HYPH</name>
<evidence type="ECO:0000313" key="1">
    <source>
        <dbReference type="EMBL" id="KAB1078225.1"/>
    </source>
</evidence>
<organism evidence="1 2">
    <name type="scientific">Methylobacterium soli</name>
    <dbReference type="NCBI Taxonomy" id="553447"/>
    <lineage>
        <taxon>Bacteria</taxon>
        <taxon>Pseudomonadati</taxon>
        <taxon>Pseudomonadota</taxon>
        <taxon>Alphaproteobacteria</taxon>
        <taxon>Hyphomicrobiales</taxon>
        <taxon>Methylobacteriaceae</taxon>
        <taxon>Methylobacterium</taxon>
    </lineage>
</organism>
<dbReference type="EMBL" id="VZZK01000015">
    <property type="protein sequence ID" value="KAB1078225.1"/>
    <property type="molecule type" value="Genomic_DNA"/>
</dbReference>
<gene>
    <name evidence="1" type="ORF">F6X53_15850</name>
</gene>
<comment type="caution">
    <text evidence="1">The sequence shown here is derived from an EMBL/GenBank/DDBJ whole genome shotgun (WGS) entry which is preliminary data.</text>
</comment>
<evidence type="ECO:0000313" key="2">
    <source>
        <dbReference type="Proteomes" id="UP000474159"/>
    </source>
</evidence>
<reference evidence="1 2" key="1">
    <citation type="submission" date="2019-09" db="EMBL/GenBank/DDBJ databases">
        <title>YIM 48816 draft genome.</title>
        <authorList>
            <person name="Jiang L."/>
        </authorList>
    </citation>
    <scope>NUCLEOTIDE SEQUENCE [LARGE SCALE GENOMIC DNA]</scope>
    <source>
        <strain evidence="1 2">YIM 48816</strain>
    </source>
</reference>
<dbReference type="Proteomes" id="UP000474159">
    <property type="component" value="Unassembled WGS sequence"/>
</dbReference>